<dbReference type="EMBL" id="NVBO01000011">
    <property type="protein sequence ID" value="PFS07757.1"/>
    <property type="molecule type" value="Genomic_DNA"/>
</dbReference>
<accession>A0AA44TGN7</accession>
<evidence type="ECO:0000313" key="2">
    <source>
        <dbReference type="Proteomes" id="UP000226357"/>
    </source>
</evidence>
<sequence>MITLAFYQRFFKYIGDSTKDINHSTKIDITKSYQHLFSNKQKKDGISHPFLITNYKIIV</sequence>
<evidence type="ECO:0000313" key="1">
    <source>
        <dbReference type="EMBL" id="PFS07757.1"/>
    </source>
</evidence>
<protein>
    <submittedName>
        <fullName evidence="1">Uncharacterized protein</fullName>
    </submittedName>
</protein>
<dbReference type="AlphaFoldDB" id="A0AA44TGN7"/>
<proteinExistence type="predicted"/>
<dbReference type="Proteomes" id="UP000226357">
    <property type="component" value="Unassembled WGS sequence"/>
</dbReference>
<organism evidence="1 2">
    <name type="scientific">Bacillus cereus</name>
    <dbReference type="NCBI Taxonomy" id="1396"/>
    <lineage>
        <taxon>Bacteria</taxon>
        <taxon>Bacillati</taxon>
        <taxon>Bacillota</taxon>
        <taxon>Bacilli</taxon>
        <taxon>Bacillales</taxon>
        <taxon>Bacillaceae</taxon>
        <taxon>Bacillus</taxon>
        <taxon>Bacillus cereus group</taxon>
    </lineage>
</organism>
<name>A0AA44TGN7_BACCE</name>
<comment type="caution">
    <text evidence="1">The sequence shown here is derived from an EMBL/GenBank/DDBJ whole genome shotgun (WGS) entry which is preliminary data.</text>
</comment>
<gene>
    <name evidence="1" type="ORF">COK38_01145</name>
</gene>
<reference evidence="1 2" key="1">
    <citation type="submission" date="2017-09" db="EMBL/GenBank/DDBJ databases">
        <title>Large-scale bioinformatics analysis of Bacillus genomes uncovers conserved roles of natural products in bacterial physiology.</title>
        <authorList>
            <consortium name="Agbiome Team Llc"/>
            <person name="Bleich R.M."/>
            <person name="Grubbs K.J."/>
            <person name="Santa Maria K.C."/>
            <person name="Allen S.E."/>
            <person name="Farag S."/>
            <person name="Shank E.A."/>
            <person name="Bowers A."/>
        </authorList>
    </citation>
    <scope>NUCLEOTIDE SEQUENCE [LARGE SCALE GENOMIC DNA]</scope>
    <source>
        <strain evidence="1 2">AFS067272</strain>
    </source>
</reference>